<dbReference type="OrthoDB" id="9813903at2"/>
<dbReference type="EC" id="2.7.7.65" evidence="1"/>
<dbReference type="PANTHER" id="PTHR45138:SF9">
    <property type="entry name" value="DIGUANYLATE CYCLASE DGCM-RELATED"/>
    <property type="match status" value="1"/>
</dbReference>
<dbReference type="InterPro" id="IPR029787">
    <property type="entry name" value="Nucleotide_cyclase"/>
</dbReference>
<evidence type="ECO:0000313" key="5">
    <source>
        <dbReference type="EMBL" id="QBE61915.1"/>
    </source>
</evidence>
<evidence type="ECO:0000256" key="3">
    <source>
        <dbReference type="SAM" id="Phobius"/>
    </source>
</evidence>
<evidence type="ECO:0000256" key="2">
    <source>
        <dbReference type="ARBA" id="ARBA00034247"/>
    </source>
</evidence>
<proteinExistence type="predicted"/>
<dbReference type="GO" id="GO:1902201">
    <property type="term" value="P:negative regulation of bacterial-type flagellum-dependent cell motility"/>
    <property type="evidence" value="ECO:0007669"/>
    <property type="project" value="TreeGrafter"/>
</dbReference>
<dbReference type="InterPro" id="IPR043128">
    <property type="entry name" value="Rev_trsase/Diguanyl_cyclase"/>
</dbReference>
<dbReference type="FunFam" id="3.30.70.270:FF:000001">
    <property type="entry name" value="Diguanylate cyclase domain protein"/>
    <property type="match status" value="1"/>
</dbReference>
<dbReference type="Gene3D" id="1.25.40.10">
    <property type="entry name" value="Tetratricopeptide repeat domain"/>
    <property type="match status" value="2"/>
</dbReference>
<sequence>MWCEGAFFFFPLISWCWIAVSFPIRPRSVATFVGDDSMIVGTARRMVLIGVTLVLIGMGITAMASGAELPAPLTAADSLAQTRPREAIAVLEHFAAEPGARALPVRRALLLRLRQAYVDLGDNAAAGRVSMQLRELGLRERDPVSLAWAQLPDIDEHLRSYRPDAAREALDRVAGGGDLPGAPDLAFSIDMAYGRAHLLKAEYEHAIERFQAGAALSDRTGHPAASRVEALMNIAYTYTGLLDHAGAYRVVTEAFQADDGRLRARTRSLLHLARALSLIDLGRPAEAEQDFARALRISRDGAMSVLEGRVLADWADLALRRERFADAERLSRAALRVAEASADNGTAITARANLGFALGGQSRLAEALGYIDQVIAHFRRQGNKQALVSMLDEKGRMLQRQGALKELVGVLREQQELERKQFTEQRSKAVAALQERFERTENQRRIELLQEQNRLKDAVIRNRELQRVVLGLAVVLMLVIGGFIGLMYRRAGKSNARLRELNGRLAEHAERDPLTGLYNRRSFVDRMQARAGGVAHERRGQARGAGDVLVVLDLDHFKQVNDTHGHGAGDAVLVEVAKRLQAVVRDSDTVLRWGGEEFVIHSAGCDAAQAAALARRILDAIAGTPVDAGGTLLRVTVSAGMIDLPFAGLDEAQCGWQQALELADGALYLAKSAGRNRCCQLLPPTGPPPPVAELERDLGAAVAAGLVGLRTILPSAPDAGAAGDAGLSYAS</sequence>
<accession>A0A4P6KTM0</accession>
<dbReference type="KEGG" id="plue:EWM63_02005"/>
<dbReference type="SMART" id="SM00267">
    <property type="entry name" value="GGDEF"/>
    <property type="match status" value="1"/>
</dbReference>
<evidence type="ECO:0000256" key="1">
    <source>
        <dbReference type="ARBA" id="ARBA00012528"/>
    </source>
</evidence>
<dbReference type="SUPFAM" id="SSF48452">
    <property type="entry name" value="TPR-like"/>
    <property type="match status" value="1"/>
</dbReference>
<dbReference type="InterPro" id="IPR019734">
    <property type="entry name" value="TPR_rpt"/>
</dbReference>
<gene>
    <name evidence="5" type="ORF">EWM63_02005</name>
</gene>
<dbReference type="GO" id="GO:0052621">
    <property type="term" value="F:diguanylate cyclase activity"/>
    <property type="evidence" value="ECO:0007669"/>
    <property type="project" value="UniProtKB-EC"/>
</dbReference>
<dbReference type="Pfam" id="PF00990">
    <property type="entry name" value="GGDEF"/>
    <property type="match status" value="1"/>
</dbReference>
<dbReference type="GO" id="GO:0043709">
    <property type="term" value="P:cell adhesion involved in single-species biofilm formation"/>
    <property type="evidence" value="ECO:0007669"/>
    <property type="project" value="TreeGrafter"/>
</dbReference>
<dbReference type="InterPro" id="IPR000160">
    <property type="entry name" value="GGDEF_dom"/>
</dbReference>
<feature type="transmembrane region" description="Helical" evidence="3">
    <location>
        <begin position="468"/>
        <end position="488"/>
    </location>
</feature>
<evidence type="ECO:0000313" key="6">
    <source>
        <dbReference type="Proteomes" id="UP000290637"/>
    </source>
</evidence>
<dbReference type="SMART" id="SM00028">
    <property type="entry name" value="TPR"/>
    <property type="match status" value="3"/>
</dbReference>
<protein>
    <recommendedName>
        <fullName evidence="1">diguanylate cyclase</fullName>
        <ecNumber evidence="1">2.7.7.65</ecNumber>
    </recommendedName>
</protein>
<feature type="domain" description="GGDEF" evidence="4">
    <location>
        <begin position="545"/>
        <end position="683"/>
    </location>
</feature>
<comment type="catalytic activity">
    <reaction evidence="2">
        <text>2 GTP = 3',3'-c-di-GMP + 2 diphosphate</text>
        <dbReference type="Rhea" id="RHEA:24898"/>
        <dbReference type="ChEBI" id="CHEBI:33019"/>
        <dbReference type="ChEBI" id="CHEBI:37565"/>
        <dbReference type="ChEBI" id="CHEBI:58805"/>
        <dbReference type="EC" id="2.7.7.65"/>
    </reaction>
</comment>
<dbReference type="InterPro" id="IPR011990">
    <property type="entry name" value="TPR-like_helical_dom_sf"/>
</dbReference>
<keyword evidence="3" id="KW-1133">Transmembrane helix</keyword>
<name>A0A4P6KTM0_9BURK</name>
<dbReference type="EMBL" id="CP035913">
    <property type="protein sequence ID" value="QBE61915.1"/>
    <property type="molecule type" value="Genomic_DNA"/>
</dbReference>
<reference evidence="5 6" key="1">
    <citation type="submission" date="2019-02" db="EMBL/GenBank/DDBJ databases">
        <title>Draft Genome Sequences of Six Type Strains of the Genus Massilia.</title>
        <authorList>
            <person name="Miess H."/>
            <person name="Frediansyhah A."/>
            <person name="Gross H."/>
        </authorList>
    </citation>
    <scope>NUCLEOTIDE SEQUENCE [LARGE SCALE GENOMIC DNA]</scope>
    <source>
        <strain evidence="5 6">DSM 17473</strain>
    </source>
</reference>
<keyword evidence="6" id="KW-1185">Reference proteome</keyword>
<dbReference type="NCBIfam" id="TIGR00254">
    <property type="entry name" value="GGDEF"/>
    <property type="match status" value="1"/>
</dbReference>
<keyword evidence="3" id="KW-0472">Membrane</keyword>
<dbReference type="CDD" id="cd01949">
    <property type="entry name" value="GGDEF"/>
    <property type="match status" value="1"/>
</dbReference>
<keyword evidence="3" id="KW-0812">Transmembrane</keyword>
<dbReference type="PROSITE" id="PS50887">
    <property type="entry name" value="GGDEF"/>
    <property type="match status" value="1"/>
</dbReference>
<dbReference type="InterPro" id="IPR050469">
    <property type="entry name" value="Diguanylate_Cyclase"/>
</dbReference>
<dbReference type="GO" id="GO:0005886">
    <property type="term" value="C:plasma membrane"/>
    <property type="evidence" value="ECO:0007669"/>
    <property type="project" value="TreeGrafter"/>
</dbReference>
<dbReference type="PANTHER" id="PTHR45138">
    <property type="entry name" value="REGULATORY COMPONENTS OF SENSORY TRANSDUCTION SYSTEM"/>
    <property type="match status" value="1"/>
</dbReference>
<dbReference type="SUPFAM" id="SSF55073">
    <property type="entry name" value="Nucleotide cyclase"/>
    <property type="match status" value="1"/>
</dbReference>
<dbReference type="AlphaFoldDB" id="A0A4P6KTM0"/>
<dbReference type="Proteomes" id="UP000290637">
    <property type="component" value="Chromosome"/>
</dbReference>
<evidence type="ECO:0000259" key="4">
    <source>
        <dbReference type="PROSITE" id="PS50887"/>
    </source>
</evidence>
<feature type="transmembrane region" description="Helical" evidence="3">
    <location>
        <begin position="6"/>
        <end position="24"/>
    </location>
</feature>
<feature type="transmembrane region" description="Helical" evidence="3">
    <location>
        <begin position="45"/>
        <end position="64"/>
    </location>
</feature>
<organism evidence="5 6">
    <name type="scientific">Pseudoduganella lutea</name>
    <dbReference type="NCBI Taxonomy" id="321985"/>
    <lineage>
        <taxon>Bacteria</taxon>
        <taxon>Pseudomonadati</taxon>
        <taxon>Pseudomonadota</taxon>
        <taxon>Betaproteobacteria</taxon>
        <taxon>Burkholderiales</taxon>
        <taxon>Oxalobacteraceae</taxon>
        <taxon>Telluria group</taxon>
        <taxon>Pseudoduganella</taxon>
    </lineage>
</organism>
<dbReference type="Gene3D" id="3.30.70.270">
    <property type="match status" value="1"/>
</dbReference>